<feature type="region of interest" description="Disordered" evidence="1">
    <location>
        <begin position="274"/>
        <end position="327"/>
    </location>
</feature>
<dbReference type="InParanoid" id="A0A401G4Y8"/>
<keyword evidence="3" id="KW-1185">Reference proteome</keyword>
<evidence type="ECO:0000256" key="1">
    <source>
        <dbReference type="SAM" id="MobiDB-lite"/>
    </source>
</evidence>
<feature type="compositionally biased region" description="Polar residues" evidence="1">
    <location>
        <begin position="107"/>
        <end position="124"/>
    </location>
</feature>
<dbReference type="PANTHER" id="PTHR38701">
    <property type="entry name" value="CHROMOSOME 8, WHOLE GENOME SHOTGUN SEQUENCE"/>
    <property type="match status" value="1"/>
</dbReference>
<protein>
    <submittedName>
        <fullName evidence="2">Uncharacterized protein</fullName>
    </submittedName>
</protein>
<dbReference type="EMBL" id="BFAD01000001">
    <property type="protein sequence ID" value="GBE77212.1"/>
    <property type="molecule type" value="Genomic_DNA"/>
</dbReference>
<reference evidence="2 3" key="1">
    <citation type="journal article" date="2018" name="Sci. Rep.">
        <title>Genome sequence of the cauliflower mushroom Sparassis crispa (Hanabiratake) and its association with beneficial usage.</title>
        <authorList>
            <person name="Kiyama R."/>
            <person name="Furutani Y."/>
            <person name="Kawaguchi K."/>
            <person name="Nakanishi T."/>
        </authorList>
    </citation>
    <scope>NUCLEOTIDE SEQUENCE [LARGE SCALE GENOMIC DNA]</scope>
</reference>
<evidence type="ECO:0000313" key="3">
    <source>
        <dbReference type="Proteomes" id="UP000287166"/>
    </source>
</evidence>
<feature type="region of interest" description="Disordered" evidence="1">
    <location>
        <begin position="521"/>
        <end position="586"/>
    </location>
</feature>
<feature type="compositionally biased region" description="Pro residues" evidence="1">
    <location>
        <begin position="576"/>
        <end position="586"/>
    </location>
</feature>
<dbReference type="STRING" id="139825.A0A401G4Y8"/>
<feature type="compositionally biased region" description="Low complexity" evidence="1">
    <location>
        <begin position="289"/>
        <end position="307"/>
    </location>
</feature>
<feature type="compositionally biased region" description="Low complexity" evidence="1">
    <location>
        <begin position="22"/>
        <end position="38"/>
    </location>
</feature>
<feature type="compositionally biased region" description="Basic and acidic residues" evidence="1">
    <location>
        <begin position="521"/>
        <end position="533"/>
    </location>
</feature>
<organism evidence="2 3">
    <name type="scientific">Sparassis crispa</name>
    <dbReference type="NCBI Taxonomy" id="139825"/>
    <lineage>
        <taxon>Eukaryota</taxon>
        <taxon>Fungi</taxon>
        <taxon>Dikarya</taxon>
        <taxon>Basidiomycota</taxon>
        <taxon>Agaricomycotina</taxon>
        <taxon>Agaricomycetes</taxon>
        <taxon>Polyporales</taxon>
        <taxon>Sparassidaceae</taxon>
        <taxon>Sparassis</taxon>
    </lineage>
</organism>
<proteinExistence type="predicted"/>
<dbReference type="RefSeq" id="XP_027608125.1">
    <property type="nucleotide sequence ID" value="XM_027752324.1"/>
</dbReference>
<feature type="compositionally biased region" description="Low complexity" evidence="1">
    <location>
        <begin position="54"/>
        <end position="64"/>
    </location>
</feature>
<feature type="compositionally biased region" description="Acidic residues" evidence="1">
    <location>
        <begin position="551"/>
        <end position="562"/>
    </location>
</feature>
<feature type="compositionally biased region" description="Basic and acidic residues" evidence="1">
    <location>
        <begin position="1"/>
        <end position="19"/>
    </location>
</feature>
<feature type="compositionally biased region" description="Low complexity" evidence="1">
    <location>
        <begin position="134"/>
        <end position="160"/>
    </location>
</feature>
<dbReference type="Proteomes" id="UP000287166">
    <property type="component" value="Unassembled WGS sequence"/>
</dbReference>
<dbReference type="GeneID" id="38774129"/>
<feature type="region of interest" description="Disordered" evidence="1">
    <location>
        <begin position="439"/>
        <end position="475"/>
    </location>
</feature>
<dbReference type="OrthoDB" id="2555519at2759"/>
<name>A0A401G4Y8_9APHY</name>
<feature type="compositionally biased region" description="Basic and acidic residues" evidence="1">
    <location>
        <begin position="375"/>
        <end position="384"/>
    </location>
</feature>
<sequence>MESHYKPKVTSKLEYDRVRPVSPSKLQQPQLGPSPSLPIARPKAKVTSSATVISRRTNSSTRPPSALPSPRAPSPFKQDHAPHASVVFPVKARLTTNVRANGIRSASPGTDSRQHALTTVSTETQPRRKARNGSISSHVSHIPSPANSTAPSPSHSPTSSRVGVSSEENGSPHAGVTLGVVRVKSKISRLTEPGLPSSPSSPPLAHRSARPASASNISLSPPLPPANGYSGTPSHAHQRFATTRESASQRVHAFQPFPANDDLVVKYGGYTVPTKLDPAEIPLPPQSPPMSTLSFSSRSSASRSSVSCETQATDTSRNTAPASALKEPTCGAVSTSSQAVFLAAAASTPSPSEGGFDDDDVDDHVPSANSEDIDPDRKMKAEAKSNRKIADLEITTRSLLAINLSLEATKHRQAKEIRDLKRKLRESRLILPPPAYHAVKSSLTHDDTAEDDVETGTDAGSEDEDEQALLEGHDDEPYRRVKVILDSLLDECARALASTPADFAEGGRSGAKVLSADEVRSWRGDDTETRSLADRSALGEPSLPSRIAVPDSDDDMGSESEVEASLLESDSRATSPLPPITVTPSP</sequence>
<feature type="compositionally biased region" description="Low complexity" evidence="1">
    <location>
        <begin position="195"/>
        <end position="215"/>
    </location>
</feature>
<feature type="region of interest" description="Disordered" evidence="1">
    <location>
        <begin position="344"/>
        <end position="384"/>
    </location>
</feature>
<feature type="compositionally biased region" description="Acidic residues" evidence="1">
    <location>
        <begin position="448"/>
        <end position="468"/>
    </location>
</feature>
<accession>A0A401G4Y8</accession>
<dbReference type="PANTHER" id="PTHR38701:SF1">
    <property type="entry name" value="UP-REGULATED DURING SEPTATION PROTEIN 1 DOMAIN-CONTAINING PROTEIN"/>
    <property type="match status" value="1"/>
</dbReference>
<feature type="region of interest" description="Disordered" evidence="1">
    <location>
        <begin position="1"/>
        <end position="249"/>
    </location>
</feature>
<gene>
    <name evidence="2" type="ORF">SCP_0100840</name>
</gene>
<feature type="compositionally biased region" description="Polar residues" evidence="1">
    <location>
        <begin position="229"/>
        <end position="249"/>
    </location>
</feature>
<evidence type="ECO:0000313" key="2">
    <source>
        <dbReference type="EMBL" id="GBE77212.1"/>
    </source>
</evidence>
<comment type="caution">
    <text evidence="2">The sequence shown here is derived from an EMBL/GenBank/DDBJ whole genome shotgun (WGS) entry which is preliminary data.</text>
</comment>
<feature type="compositionally biased region" description="Polar residues" evidence="1">
    <location>
        <begin position="308"/>
        <end position="321"/>
    </location>
</feature>
<dbReference type="AlphaFoldDB" id="A0A401G4Y8"/>